<accession>A0A166IFS8</accession>
<keyword evidence="1" id="KW-0969">Cilium</keyword>
<organism evidence="1 2">
    <name type="scientific">Nodularia spumigena CENA596</name>
    <dbReference type="NCBI Taxonomy" id="1819295"/>
    <lineage>
        <taxon>Bacteria</taxon>
        <taxon>Bacillati</taxon>
        <taxon>Cyanobacteriota</taxon>
        <taxon>Cyanophyceae</taxon>
        <taxon>Nostocales</taxon>
        <taxon>Nodulariaceae</taxon>
        <taxon>Nodularia</taxon>
    </lineage>
</organism>
<keyword evidence="1" id="KW-0966">Cell projection</keyword>
<keyword evidence="1" id="KW-0282">Flagellum</keyword>
<dbReference type="EMBL" id="LWAJ01000251">
    <property type="protein sequence ID" value="KZL48342.1"/>
    <property type="molecule type" value="Genomic_DNA"/>
</dbReference>
<protein>
    <submittedName>
        <fullName evidence="1">Flagellar assembly protein H</fullName>
    </submittedName>
</protein>
<dbReference type="Proteomes" id="UP000076555">
    <property type="component" value="Unassembled WGS sequence"/>
</dbReference>
<dbReference type="InterPro" id="IPR022573">
    <property type="entry name" value="DUF2887"/>
</dbReference>
<gene>
    <name evidence="1" type="ORF">A2T98_18425</name>
</gene>
<dbReference type="NCBIfam" id="TIGR01784">
    <property type="entry name" value="T_den_put_tspse"/>
    <property type="match status" value="1"/>
</dbReference>
<reference evidence="1 2" key="1">
    <citation type="submission" date="2016-04" db="EMBL/GenBank/DDBJ databases">
        <title>Draft Genome Assembly of the Bloom-forming Cyanobacterium Nodularia spumigena Strain CENA596 in Shrimp Production Ponds.</title>
        <authorList>
            <person name="Popin R.V."/>
            <person name="Rigonato J."/>
            <person name="Abreu V.A."/>
            <person name="Andreote A.P."/>
            <person name="Silveira S.B."/>
            <person name="Odebrecht C."/>
            <person name="Fiore M.F."/>
        </authorList>
    </citation>
    <scope>NUCLEOTIDE SEQUENCE [LARGE SCALE GENOMIC DNA]</scope>
    <source>
        <strain evidence="1 2">CENA596</strain>
    </source>
</reference>
<dbReference type="Pfam" id="PF11103">
    <property type="entry name" value="DUF2887"/>
    <property type="match status" value="1"/>
</dbReference>
<dbReference type="OrthoDB" id="468313at2"/>
<sequence length="279" mass="32047">MKTDSIFYRLFQELPSIFFELIGNSPHLAETYTFSSIEIKQTAFRIDGVFLPTQGEQNPIYFVEVQFQNDTEIYSRLFSEIYLYLRQNQPKNSWRGVVIYPTRSLDTSDINNYSEFFTSQRVTRIYLDELGETVSLPIGIATIKLIVENKDTAIVTARELIDRSQQEINAEPTRQQLLQLIETILVYKFPKMNRKEIEEMFGLSDLKQTRVYQEAKQEGLQEGKQEGLQEGKQEGLQEGSLKAKLAAVSRLLALGLTVEQIAQALDLNVEQVRQATQGD</sequence>
<evidence type="ECO:0000313" key="1">
    <source>
        <dbReference type="EMBL" id="KZL48342.1"/>
    </source>
</evidence>
<evidence type="ECO:0000313" key="2">
    <source>
        <dbReference type="Proteomes" id="UP000076555"/>
    </source>
</evidence>
<comment type="caution">
    <text evidence="1">The sequence shown here is derived from an EMBL/GenBank/DDBJ whole genome shotgun (WGS) entry which is preliminary data.</text>
</comment>
<dbReference type="PANTHER" id="PTHR35586:SF2">
    <property type="entry name" value="SLL1542 PROTEIN"/>
    <property type="match status" value="1"/>
</dbReference>
<dbReference type="AlphaFoldDB" id="A0A166IFS8"/>
<dbReference type="PANTHER" id="PTHR35586">
    <property type="entry name" value="SLL1691 PROTEIN"/>
    <property type="match status" value="1"/>
</dbReference>
<proteinExistence type="predicted"/>
<dbReference type="InterPro" id="IPR010106">
    <property type="entry name" value="RpnA"/>
</dbReference>
<dbReference type="RefSeq" id="WP_063874019.1">
    <property type="nucleotide sequence ID" value="NZ_CAWMRI010000251.1"/>
</dbReference>
<name>A0A166IFS8_NODSP</name>